<evidence type="ECO:0000256" key="6">
    <source>
        <dbReference type="ARBA" id="ARBA00023136"/>
    </source>
</evidence>
<reference evidence="9 10" key="1">
    <citation type="submission" date="2022-05" db="EMBL/GenBank/DDBJ databases">
        <title>A multi-omics perspective on studying reproductive biology in Daphnia sinensis.</title>
        <authorList>
            <person name="Jia J."/>
        </authorList>
    </citation>
    <scope>NUCLEOTIDE SEQUENCE [LARGE SCALE GENOMIC DNA]</scope>
    <source>
        <strain evidence="9 10">WSL</strain>
    </source>
</reference>
<sequence length="469" mass="52385">MGKANVNDDVVNNGTSGPESVKLTPSWEDRNLPAAELNLRGLECDLDKAALDMDPPPDRWNLVYLTFILHGIGTLMPWNMFITAKDYFVVYKLGQEYTGQSLTYAANFLQFLGFASQVPNVIFNWLNIFIQIGGSLSTRIIGGILVEVAIFVLTVVLAMLDSSQWPGVFFWTTMGSVVILNMAGGIYQNTVYGMAAKLPFKYTGAVVLGSNISGTFTAVINVISLALAPNARTSAIYYFIAALFILLACFDSFFALPLNRFYRYNEQRIKRQEQEKSVASGGIKARPPYWMIFKKCYPQCLNVFLVFFVTLSIFPAVYSDIKMVDEEFIIPQRYFVAVCCFLSFNFFAMVGNMLPGLFTWPGPRWLWIPVVLRVLFIPFFLLCNYQPLGVTRALPVLIANDWAYWIGGIFLGITSGYYSSLAMMYCPRTVEPEYAATAGMFGAACLITGIFGGINFSLIMPILVESISF</sequence>
<gene>
    <name evidence="9" type="ORF">GHT06_017956</name>
</gene>
<evidence type="ECO:0000256" key="4">
    <source>
        <dbReference type="ARBA" id="ARBA00022692"/>
    </source>
</evidence>
<dbReference type="PANTHER" id="PTHR10332">
    <property type="entry name" value="EQUILIBRATIVE NUCLEOSIDE TRANSPORTER"/>
    <property type="match status" value="1"/>
</dbReference>
<dbReference type="InterPro" id="IPR002259">
    <property type="entry name" value="Eqnu_transpt"/>
</dbReference>
<accession>A0AAD5KLU4</accession>
<keyword evidence="5 8" id="KW-1133">Transmembrane helix</keyword>
<dbReference type="SUPFAM" id="SSF103473">
    <property type="entry name" value="MFS general substrate transporter"/>
    <property type="match status" value="1"/>
</dbReference>
<keyword evidence="10" id="KW-1185">Reference proteome</keyword>
<dbReference type="Proteomes" id="UP000820818">
    <property type="component" value="Linkage Group LG7"/>
</dbReference>
<evidence type="ECO:0000313" key="9">
    <source>
        <dbReference type="EMBL" id="KAI9555441.1"/>
    </source>
</evidence>
<evidence type="ECO:0000256" key="7">
    <source>
        <dbReference type="SAM" id="MobiDB-lite"/>
    </source>
</evidence>
<feature type="transmembrane region" description="Helical" evidence="8">
    <location>
        <begin position="62"/>
        <end position="84"/>
    </location>
</feature>
<dbReference type="PRINTS" id="PR01130">
    <property type="entry name" value="DERENTRNSPRT"/>
</dbReference>
<evidence type="ECO:0000313" key="10">
    <source>
        <dbReference type="Proteomes" id="UP000820818"/>
    </source>
</evidence>
<feature type="transmembrane region" description="Helical" evidence="8">
    <location>
        <begin position="402"/>
        <end position="426"/>
    </location>
</feature>
<comment type="subcellular location">
    <subcellularLocation>
        <location evidence="1">Membrane</location>
        <topology evidence="1">Multi-pass membrane protein</topology>
    </subcellularLocation>
</comment>
<comment type="caution">
    <text evidence="9">The sequence shown here is derived from an EMBL/GenBank/DDBJ whole genome shotgun (WGS) entry which is preliminary data.</text>
</comment>
<dbReference type="EMBL" id="WJBH02000007">
    <property type="protein sequence ID" value="KAI9555441.1"/>
    <property type="molecule type" value="Genomic_DNA"/>
</dbReference>
<feature type="region of interest" description="Disordered" evidence="7">
    <location>
        <begin position="1"/>
        <end position="25"/>
    </location>
</feature>
<proteinExistence type="inferred from homology"/>
<dbReference type="GO" id="GO:0005337">
    <property type="term" value="F:nucleoside transmembrane transporter activity"/>
    <property type="evidence" value="ECO:0007669"/>
    <property type="project" value="InterPro"/>
</dbReference>
<feature type="transmembrane region" description="Helical" evidence="8">
    <location>
        <begin position="104"/>
        <end position="128"/>
    </location>
</feature>
<keyword evidence="6 8" id="KW-0472">Membrane</keyword>
<feature type="transmembrane region" description="Helical" evidence="8">
    <location>
        <begin position="438"/>
        <end position="464"/>
    </location>
</feature>
<evidence type="ECO:0000256" key="5">
    <source>
        <dbReference type="ARBA" id="ARBA00022989"/>
    </source>
</evidence>
<protein>
    <submittedName>
        <fullName evidence="9">Uncharacterized protein</fullName>
    </submittedName>
</protein>
<feature type="transmembrane region" description="Helical" evidence="8">
    <location>
        <begin position="235"/>
        <end position="258"/>
    </location>
</feature>
<keyword evidence="3" id="KW-0813">Transport</keyword>
<feature type="transmembrane region" description="Helical" evidence="8">
    <location>
        <begin position="334"/>
        <end position="358"/>
    </location>
</feature>
<dbReference type="GO" id="GO:0005886">
    <property type="term" value="C:plasma membrane"/>
    <property type="evidence" value="ECO:0007669"/>
    <property type="project" value="TreeGrafter"/>
</dbReference>
<dbReference type="InterPro" id="IPR036259">
    <property type="entry name" value="MFS_trans_sf"/>
</dbReference>
<dbReference type="Pfam" id="PF01733">
    <property type="entry name" value="Nucleoside_tran"/>
    <property type="match status" value="1"/>
</dbReference>
<organism evidence="9 10">
    <name type="scientific">Daphnia sinensis</name>
    <dbReference type="NCBI Taxonomy" id="1820382"/>
    <lineage>
        <taxon>Eukaryota</taxon>
        <taxon>Metazoa</taxon>
        <taxon>Ecdysozoa</taxon>
        <taxon>Arthropoda</taxon>
        <taxon>Crustacea</taxon>
        <taxon>Branchiopoda</taxon>
        <taxon>Diplostraca</taxon>
        <taxon>Cladocera</taxon>
        <taxon>Anomopoda</taxon>
        <taxon>Daphniidae</taxon>
        <taxon>Daphnia</taxon>
        <taxon>Daphnia similis group</taxon>
    </lineage>
</organism>
<evidence type="ECO:0000256" key="3">
    <source>
        <dbReference type="ARBA" id="ARBA00022448"/>
    </source>
</evidence>
<keyword evidence="4 8" id="KW-0812">Transmembrane</keyword>
<name>A0AAD5KLU4_9CRUS</name>
<evidence type="ECO:0000256" key="2">
    <source>
        <dbReference type="ARBA" id="ARBA00007965"/>
    </source>
</evidence>
<feature type="transmembrane region" description="Helical" evidence="8">
    <location>
        <begin position="166"/>
        <end position="187"/>
    </location>
</feature>
<evidence type="ECO:0000256" key="1">
    <source>
        <dbReference type="ARBA" id="ARBA00004141"/>
    </source>
</evidence>
<evidence type="ECO:0000256" key="8">
    <source>
        <dbReference type="SAM" id="Phobius"/>
    </source>
</evidence>
<feature type="transmembrane region" description="Helical" evidence="8">
    <location>
        <begin position="199"/>
        <end position="223"/>
    </location>
</feature>
<feature type="transmembrane region" description="Helical" evidence="8">
    <location>
        <begin position="296"/>
        <end position="314"/>
    </location>
</feature>
<dbReference type="PANTHER" id="PTHR10332:SF80">
    <property type="entry name" value="EQUILIBRATIVE NUCLEOSIDE TRANSPORTER 2, ISOFORM A"/>
    <property type="match status" value="1"/>
</dbReference>
<comment type="similarity">
    <text evidence="2">Belongs to the SLC29A/ENT transporter (TC 2.A.57) family.</text>
</comment>
<feature type="transmembrane region" description="Helical" evidence="8">
    <location>
        <begin position="365"/>
        <end position="382"/>
    </location>
</feature>
<dbReference type="AlphaFoldDB" id="A0AAD5KLU4"/>
<feature type="transmembrane region" description="Helical" evidence="8">
    <location>
        <begin position="140"/>
        <end position="160"/>
    </location>
</feature>
<dbReference type="PIRSF" id="PIRSF016379">
    <property type="entry name" value="ENT"/>
    <property type="match status" value="1"/>
</dbReference>